<feature type="compositionally biased region" description="Basic and acidic residues" evidence="1">
    <location>
        <begin position="38"/>
        <end position="51"/>
    </location>
</feature>
<evidence type="ECO:0000256" key="1">
    <source>
        <dbReference type="SAM" id="MobiDB-lite"/>
    </source>
</evidence>
<organism evidence="2">
    <name type="scientific">viral metagenome</name>
    <dbReference type="NCBI Taxonomy" id="1070528"/>
    <lineage>
        <taxon>unclassified sequences</taxon>
        <taxon>metagenomes</taxon>
        <taxon>organismal metagenomes</taxon>
    </lineage>
</organism>
<accession>A0A6M3JG90</accession>
<dbReference type="EMBL" id="MT141685">
    <property type="protein sequence ID" value="QJA69199.1"/>
    <property type="molecule type" value="Genomic_DNA"/>
</dbReference>
<gene>
    <name evidence="2" type="ORF">MM415A04970_0011</name>
</gene>
<proteinExistence type="predicted"/>
<feature type="region of interest" description="Disordered" evidence="1">
    <location>
        <begin position="1"/>
        <end position="51"/>
    </location>
</feature>
<evidence type="ECO:0000313" key="2">
    <source>
        <dbReference type="EMBL" id="QJA69199.1"/>
    </source>
</evidence>
<reference evidence="2" key="1">
    <citation type="submission" date="2020-03" db="EMBL/GenBank/DDBJ databases">
        <title>The deep terrestrial virosphere.</title>
        <authorList>
            <person name="Holmfeldt K."/>
            <person name="Nilsson E."/>
            <person name="Simone D."/>
            <person name="Lopez-Fernandez M."/>
            <person name="Wu X."/>
            <person name="de Brujin I."/>
            <person name="Lundin D."/>
            <person name="Andersson A."/>
            <person name="Bertilsson S."/>
            <person name="Dopson M."/>
        </authorList>
    </citation>
    <scope>NUCLEOTIDE SEQUENCE</scope>
    <source>
        <strain evidence="2">MM415A04970</strain>
    </source>
</reference>
<sequence length="51" mass="5448">MTKIESEAAAIIGRKGGQSKSEKKRAASRRNGKLGGRPKKDLDKHEEGGKG</sequence>
<name>A0A6M3JG90_9ZZZZ</name>
<protein>
    <submittedName>
        <fullName evidence="2">Uncharacterized protein</fullName>
    </submittedName>
</protein>
<dbReference type="AlphaFoldDB" id="A0A6M3JG90"/>